<dbReference type="InterPro" id="IPR006026">
    <property type="entry name" value="Peptidase_Metallo"/>
</dbReference>
<dbReference type="Pfam" id="PF01400">
    <property type="entry name" value="Astacin"/>
    <property type="match status" value="1"/>
</dbReference>
<feature type="binding site" evidence="6">
    <location>
        <position position="167"/>
    </location>
    <ligand>
        <name>Zn(2+)</name>
        <dbReference type="ChEBI" id="CHEBI:29105"/>
        <note>catalytic</note>
    </ligand>
</feature>
<dbReference type="CDD" id="cd04280">
    <property type="entry name" value="ZnMc_astacin_like"/>
    <property type="match status" value="1"/>
</dbReference>
<evidence type="ECO:0000259" key="8">
    <source>
        <dbReference type="PROSITE" id="PS51864"/>
    </source>
</evidence>
<gene>
    <name evidence="10" type="primary">LOC100212827</name>
</gene>
<evidence type="ECO:0000313" key="10">
    <source>
        <dbReference type="RefSeq" id="XP_065655121.1"/>
    </source>
</evidence>
<dbReference type="Gene3D" id="3.40.390.10">
    <property type="entry name" value="Collagenase (Catalytic Domain)"/>
    <property type="match status" value="1"/>
</dbReference>
<evidence type="ECO:0000313" key="9">
    <source>
        <dbReference type="Proteomes" id="UP001652625"/>
    </source>
</evidence>
<dbReference type="InterPro" id="IPR024079">
    <property type="entry name" value="MetalloPept_cat_dom_sf"/>
</dbReference>
<name>A0ABM4C0Q9_HYDVU</name>
<organism evidence="9 10">
    <name type="scientific">Hydra vulgaris</name>
    <name type="common">Hydra</name>
    <name type="synonym">Hydra attenuata</name>
    <dbReference type="NCBI Taxonomy" id="6087"/>
    <lineage>
        <taxon>Eukaryota</taxon>
        <taxon>Metazoa</taxon>
        <taxon>Cnidaria</taxon>
        <taxon>Hydrozoa</taxon>
        <taxon>Hydroidolina</taxon>
        <taxon>Anthoathecata</taxon>
        <taxon>Aplanulata</taxon>
        <taxon>Hydridae</taxon>
        <taxon>Hydra</taxon>
    </lineage>
</organism>
<dbReference type="PROSITE" id="PS51864">
    <property type="entry name" value="ASTACIN"/>
    <property type="match status" value="1"/>
</dbReference>
<dbReference type="InterPro" id="IPR001506">
    <property type="entry name" value="Peptidase_M12A"/>
</dbReference>
<comment type="caution">
    <text evidence="6">Lacks conserved residue(s) required for the propagation of feature annotation.</text>
</comment>
<keyword evidence="5 6" id="KW-0482">Metalloprotease</keyword>
<evidence type="ECO:0000256" key="1">
    <source>
        <dbReference type="ARBA" id="ARBA00022670"/>
    </source>
</evidence>
<dbReference type="PRINTS" id="PR00480">
    <property type="entry name" value="ASTACIN"/>
</dbReference>
<protein>
    <recommendedName>
        <fullName evidence="7">Metalloendopeptidase</fullName>
        <ecNumber evidence="7">3.4.24.-</ecNumber>
    </recommendedName>
</protein>
<accession>A0ABM4C0Q9</accession>
<evidence type="ECO:0000256" key="3">
    <source>
        <dbReference type="ARBA" id="ARBA00022801"/>
    </source>
</evidence>
<keyword evidence="2 6" id="KW-0479">Metal-binding</keyword>
<dbReference type="Proteomes" id="UP001652625">
    <property type="component" value="Chromosome 06"/>
</dbReference>
<sequence>MAANFCSQVLKKKFKMLSSGIFLLFVGVVSSWNVAMENPKLYGGDMVLSPEQVAALRNKTLAYGSHKSRRWPNGKIPYVIDRSLGTQARKVIAEAINVYHRVTCLKFIPRTTERAYINFFFGDGCFSPVGYESSIWLNQKNDVSIGSGCESVGTVLHEVGHSIGLYHEQNRPDRDRYVTIVNSNIMKGMEYNFQLEYDINSLNTPYDLKSIMHYGSKAFAVNRNMRTIVTKDPKLQNLIDHYDDVDKFSDLDIKQINLMYPLCSLGK</sequence>
<feature type="active site" evidence="6">
    <location>
        <position position="158"/>
    </location>
</feature>
<comment type="cofactor">
    <cofactor evidence="6 7">
        <name>Zn(2+)</name>
        <dbReference type="ChEBI" id="CHEBI:29105"/>
    </cofactor>
    <text evidence="6 7">Binds 1 zinc ion per subunit.</text>
</comment>
<keyword evidence="1 6" id="KW-0645">Protease</keyword>
<keyword evidence="9" id="KW-1185">Reference proteome</keyword>
<evidence type="ECO:0000256" key="6">
    <source>
        <dbReference type="PROSITE-ProRule" id="PRU01211"/>
    </source>
</evidence>
<feature type="binding site" evidence="6">
    <location>
        <position position="157"/>
    </location>
    <ligand>
        <name>Zn(2+)</name>
        <dbReference type="ChEBI" id="CHEBI:29105"/>
        <note>catalytic</note>
    </ligand>
</feature>
<evidence type="ECO:0000256" key="2">
    <source>
        <dbReference type="ARBA" id="ARBA00022723"/>
    </source>
</evidence>
<dbReference type="PANTHER" id="PTHR10127:SF780">
    <property type="entry name" value="METALLOENDOPEPTIDASE"/>
    <property type="match status" value="1"/>
</dbReference>
<dbReference type="InterPro" id="IPR034035">
    <property type="entry name" value="Astacin-like_dom"/>
</dbReference>
<dbReference type="EC" id="3.4.24.-" evidence="7"/>
<dbReference type="RefSeq" id="XP_065655121.1">
    <property type="nucleotide sequence ID" value="XM_065799049.1"/>
</dbReference>
<dbReference type="SMART" id="SM00235">
    <property type="entry name" value="ZnMc"/>
    <property type="match status" value="1"/>
</dbReference>
<evidence type="ECO:0000256" key="7">
    <source>
        <dbReference type="RuleBase" id="RU361183"/>
    </source>
</evidence>
<keyword evidence="3 6" id="KW-0378">Hydrolase</keyword>
<dbReference type="GeneID" id="100212827"/>
<dbReference type="SUPFAM" id="SSF55486">
    <property type="entry name" value="Metalloproteases ('zincins'), catalytic domain"/>
    <property type="match status" value="1"/>
</dbReference>
<keyword evidence="4 6" id="KW-0862">Zinc</keyword>
<feature type="binding site" evidence="6">
    <location>
        <position position="161"/>
    </location>
    <ligand>
        <name>Zn(2+)</name>
        <dbReference type="ChEBI" id="CHEBI:29105"/>
        <note>catalytic</note>
    </ligand>
</feature>
<feature type="domain" description="Peptidase M12A" evidence="8">
    <location>
        <begin position="54"/>
        <end position="264"/>
    </location>
</feature>
<evidence type="ECO:0000256" key="4">
    <source>
        <dbReference type="ARBA" id="ARBA00022833"/>
    </source>
</evidence>
<evidence type="ECO:0000256" key="5">
    <source>
        <dbReference type="ARBA" id="ARBA00023049"/>
    </source>
</evidence>
<reference evidence="10" key="1">
    <citation type="submission" date="2025-08" db="UniProtKB">
        <authorList>
            <consortium name="RefSeq"/>
        </authorList>
    </citation>
    <scope>IDENTIFICATION</scope>
</reference>
<dbReference type="PANTHER" id="PTHR10127">
    <property type="entry name" value="DISCOIDIN, CUB, EGF, LAMININ , AND ZINC METALLOPROTEASE DOMAIN CONTAINING"/>
    <property type="match status" value="1"/>
</dbReference>
<proteinExistence type="predicted"/>